<gene>
    <name evidence="2" type="ORF">JWS13_27395</name>
</gene>
<organism evidence="2 3">
    <name type="scientific">Rhodococcus pseudokoreensis</name>
    <dbReference type="NCBI Taxonomy" id="2811421"/>
    <lineage>
        <taxon>Bacteria</taxon>
        <taxon>Bacillati</taxon>
        <taxon>Actinomycetota</taxon>
        <taxon>Actinomycetes</taxon>
        <taxon>Mycobacteriales</taxon>
        <taxon>Nocardiaceae</taxon>
        <taxon>Rhodococcus</taxon>
    </lineage>
</organism>
<evidence type="ECO:0000313" key="2">
    <source>
        <dbReference type="EMBL" id="QSE92094.1"/>
    </source>
</evidence>
<evidence type="ECO:0000259" key="1">
    <source>
        <dbReference type="Pfam" id="PF00391"/>
    </source>
</evidence>
<dbReference type="Pfam" id="PF00391">
    <property type="entry name" value="PEP-utilizers"/>
    <property type="match status" value="1"/>
</dbReference>
<dbReference type="InterPro" id="IPR008279">
    <property type="entry name" value="PEP-util_enz_mobile_dom"/>
</dbReference>
<dbReference type="Proteomes" id="UP000662986">
    <property type="component" value="Chromosome"/>
</dbReference>
<dbReference type="EMBL" id="CP070619">
    <property type="protein sequence ID" value="QSE92094.1"/>
    <property type="molecule type" value="Genomic_DNA"/>
</dbReference>
<dbReference type="Gene3D" id="3.50.30.10">
    <property type="entry name" value="Phosphohistidine domain"/>
    <property type="match status" value="1"/>
</dbReference>
<dbReference type="PANTHER" id="PTHR43615:SF1">
    <property type="entry name" value="PPDK_N DOMAIN-CONTAINING PROTEIN"/>
    <property type="match status" value="1"/>
</dbReference>
<dbReference type="PANTHER" id="PTHR43615">
    <property type="entry name" value="PHOSPHOENOLPYRUVATE SYNTHASE-RELATED"/>
    <property type="match status" value="1"/>
</dbReference>
<protein>
    <submittedName>
        <fullName evidence="2">Peptidase</fullName>
    </submittedName>
</protein>
<dbReference type="InterPro" id="IPR051549">
    <property type="entry name" value="PEP_Utilizing_Enz"/>
</dbReference>
<dbReference type="RefSeq" id="WP_206008459.1">
    <property type="nucleotide sequence ID" value="NZ_CP070619.1"/>
</dbReference>
<evidence type="ECO:0000313" key="3">
    <source>
        <dbReference type="Proteomes" id="UP000662986"/>
    </source>
</evidence>
<reference evidence="2 3" key="2">
    <citation type="journal article" date="2022" name="Arch. Microbiol.">
        <title>Rhodococcus pseudokoreensis sp. nov. isolated from the rhizosphere of young M26 apple rootstocks.</title>
        <authorList>
            <person name="Kampfer P."/>
            <person name="Glaeser S.P."/>
            <person name="Blom J."/>
            <person name="Wolf J."/>
            <person name="Benning S."/>
            <person name="Schloter M."/>
            <person name="Neumann-Schaal M."/>
        </authorList>
    </citation>
    <scope>NUCLEOTIDE SEQUENCE [LARGE SCALE GENOMIC DNA]</scope>
    <source>
        <strain evidence="2 3">R79</strain>
    </source>
</reference>
<name>A0A974ZVM3_9NOCA</name>
<feature type="domain" description="PEP-utilising enzyme mobile" evidence="1">
    <location>
        <begin position="457"/>
        <end position="526"/>
    </location>
</feature>
<dbReference type="SUPFAM" id="SSF52009">
    <property type="entry name" value="Phosphohistidine domain"/>
    <property type="match status" value="1"/>
</dbReference>
<reference evidence="2 3" key="1">
    <citation type="journal article" date="2021" name="Microbiol. Resour. Announc.">
        <title>Complete Genome Sequences of Two Rhodococcus sp. Strains with Large and Linear Chromosomes, Isolated from Apple Rhizosphere.</title>
        <authorList>
            <person name="Benning S."/>
            <person name="Brugnone N."/>
            <person name="Siani R."/>
            <person name="Kublik S."/>
            <person name="Schloter M."/>
            <person name="Rad V."/>
        </authorList>
    </citation>
    <scope>NUCLEOTIDE SEQUENCE [LARGE SCALE GENOMIC DNA]</scope>
    <source>
        <strain evidence="2 3">R79</strain>
    </source>
</reference>
<proteinExistence type="predicted"/>
<accession>A0A974ZVM3</accession>
<dbReference type="InterPro" id="IPR036637">
    <property type="entry name" value="Phosphohistidine_dom_sf"/>
</dbReference>
<keyword evidence="3" id="KW-1185">Reference proteome</keyword>
<sequence length="545" mass="59747">MSALTSATEELFDTVHGTSEPNRFWTLANTGEVTPGILAALDWSVWDNFELAVRQAWCDLGIMNKRDVYLPTDPNLRQTYVFYGRHALNVDYVRNFMGSVPGASPNDFERDVCGTVREGMPDEKGSYHRAPAMLRKLPGAYRRTNSQLQQLHHEILTWWRDNVLHGVGSNDPLSDLHAAAQCFRRTMSMHIRVRTFLQGVQGGLVSLAEKAGRPDLALSVFAGFGEVSESALAEDIWALGSGSLDLSTFIERHGYYGPNEGMVWTSSWREDPTPLHAIARSVAARQSSDVAARAQAAAAAREDAERELLAGLSPLRRRLARILFRQAATQVRNLELGKATYHIALDGCRAAARRVGDDLRGRGVIDDPEDVFFLSIEELAEPPLRARELIAFRRQRRKEYAAIELPMTFHGVPEPASTSPIDVDVTEIEGIGASNGVVEGRARVVNDADTEGLFEEAGDILVCRTTNPSWTPLFTLVDAVVIDIGSTASHGAIVARELGIPCVINTGSGSKVIRSGDRIRVDGTRGLVTIVDRATNLGDSPPRKT</sequence>